<evidence type="ECO:0000313" key="4">
    <source>
        <dbReference type="WBParaSite" id="HPBE_0000431501-mRNA-1"/>
    </source>
</evidence>
<protein>
    <submittedName>
        <fullName evidence="4">Glyco_hydro_38N domain-containing protein</fullName>
    </submittedName>
</protein>
<keyword evidence="3" id="KW-1185">Reference proteome</keyword>
<dbReference type="OrthoDB" id="10261055at2759"/>
<dbReference type="GO" id="GO:0000139">
    <property type="term" value="C:Golgi membrane"/>
    <property type="evidence" value="ECO:0007669"/>
    <property type="project" value="TreeGrafter"/>
</dbReference>
<dbReference type="SUPFAM" id="SSF88713">
    <property type="entry name" value="Glycoside hydrolase/deacetylase"/>
    <property type="match status" value="1"/>
</dbReference>
<dbReference type="WBParaSite" id="HPBE_0000431501-mRNA-1">
    <property type="protein sequence ID" value="HPBE_0000431501-mRNA-1"/>
    <property type="gene ID" value="HPBE_0000431501"/>
</dbReference>
<reference evidence="4" key="2">
    <citation type="submission" date="2019-09" db="UniProtKB">
        <authorList>
            <consortium name="WormBaseParasite"/>
        </authorList>
    </citation>
    <scope>IDENTIFICATION</scope>
</reference>
<accession>A0A183FDI9</accession>
<gene>
    <name evidence="2" type="ORF">HPBE_LOCUS4316</name>
</gene>
<dbReference type="InterPro" id="IPR011330">
    <property type="entry name" value="Glyco_hydro/deAcase_b/a-brl"/>
</dbReference>
<dbReference type="Gene3D" id="3.20.110.10">
    <property type="entry name" value="Glycoside hydrolase 38, N terminal domain"/>
    <property type="match status" value="1"/>
</dbReference>
<dbReference type="EMBL" id="UZAH01025297">
    <property type="protein sequence ID" value="VDO60823.1"/>
    <property type="molecule type" value="Genomic_DNA"/>
</dbReference>
<dbReference type="GO" id="GO:0004559">
    <property type="term" value="F:alpha-mannosidase activity"/>
    <property type="evidence" value="ECO:0007669"/>
    <property type="project" value="InterPro"/>
</dbReference>
<proteinExistence type="predicted"/>
<name>A0A183FDI9_HELPZ</name>
<sequence length="124" mass="14520">MHNTGWRRTFDEYSVETDDTLDAMHPFLKSHPDMTFMWAETIFLERWWRQQNDSVKADVRQLVKEGRFDLVTGSWVMTDEANPYYPVSVDNIIEGFQFIAKEFGKENLMREAVGAVHVGSVRSQ</sequence>
<dbReference type="InterPro" id="IPR000602">
    <property type="entry name" value="Glyco_hydro_38_N"/>
</dbReference>
<reference evidence="2 3" key="1">
    <citation type="submission" date="2018-11" db="EMBL/GenBank/DDBJ databases">
        <authorList>
            <consortium name="Pathogen Informatics"/>
        </authorList>
    </citation>
    <scope>NUCLEOTIDE SEQUENCE [LARGE SCALE GENOMIC DNA]</scope>
</reference>
<dbReference type="InterPro" id="IPR027291">
    <property type="entry name" value="Glyco_hydro_38_N_sf"/>
</dbReference>
<dbReference type="AlphaFoldDB" id="A0A183FDI9"/>
<organism evidence="3 4">
    <name type="scientific">Heligmosomoides polygyrus</name>
    <name type="common">Parasitic roundworm</name>
    <dbReference type="NCBI Taxonomy" id="6339"/>
    <lineage>
        <taxon>Eukaryota</taxon>
        <taxon>Metazoa</taxon>
        <taxon>Ecdysozoa</taxon>
        <taxon>Nematoda</taxon>
        <taxon>Chromadorea</taxon>
        <taxon>Rhabditida</taxon>
        <taxon>Rhabditina</taxon>
        <taxon>Rhabditomorpha</taxon>
        <taxon>Strongyloidea</taxon>
        <taxon>Heligmosomidae</taxon>
        <taxon>Heligmosomoides</taxon>
    </lineage>
</organism>
<evidence type="ECO:0000313" key="3">
    <source>
        <dbReference type="Proteomes" id="UP000050761"/>
    </source>
</evidence>
<dbReference type="InterPro" id="IPR050843">
    <property type="entry name" value="Glycosyl_Hydrlase_38"/>
</dbReference>
<dbReference type="GO" id="GO:0006491">
    <property type="term" value="P:N-glycan processing"/>
    <property type="evidence" value="ECO:0007669"/>
    <property type="project" value="TreeGrafter"/>
</dbReference>
<dbReference type="GO" id="GO:0006013">
    <property type="term" value="P:mannose metabolic process"/>
    <property type="evidence" value="ECO:0007669"/>
    <property type="project" value="InterPro"/>
</dbReference>
<evidence type="ECO:0000313" key="2">
    <source>
        <dbReference type="EMBL" id="VDO60823.1"/>
    </source>
</evidence>
<dbReference type="Pfam" id="PF01074">
    <property type="entry name" value="Glyco_hydro_38N"/>
    <property type="match status" value="1"/>
</dbReference>
<evidence type="ECO:0000259" key="1">
    <source>
        <dbReference type="Pfam" id="PF01074"/>
    </source>
</evidence>
<accession>A0A3P7Y7B6</accession>
<dbReference type="PANTHER" id="PTHR11607">
    <property type="entry name" value="ALPHA-MANNOSIDASE"/>
    <property type="match status" value="1"/>
</dbReference>
<dbReference type="PANTHER" id="PTHR11607:SF71">
    <property type="entry name" value="ALPHA-MANNOSIDASE"/>
    <property type="match status" value="1"/>
</dbReference>
<feature type="domain" description="Glycoside hydrolase family 38 N-terminal" evidence="1">
    <location>
        <begin position="4"/>
        <end position="106"/>
    </location>
</feature>
<dbReference type="Proteomes" id="UP000050761">
    <property type="component" value="Unassembled WGS sequence"/>
</dbReference>